<evidence type="ECO:0000313" key="6">
    <source>
        <dbReference type="EMBL" id="EAU37137.1"/>
    </source>
</evidence>
<dbReference type="InterPro" id="IPR032003">
    <property type="entry name" value="RAC_head"/>
</dbReference>
<dbReference type="SMART" id="SM00271">
    <property type="entry name" value="DnaJ"/>
    <property type="match status" value="1"/>
</dbReference>
<proteinExistence type="predicted"/>
<feature type="compositionally biased region" description="Basic residues" evidence="4">
    <location>
        <begin position="255"/>
        <end position="270"/>
    </location>
</feature>
<dbReference type="GO" id="GO:0006452">
    <property type="term" value="P:translational frameshifting"/>
    <property type="evidence" value="ECO:0007669"/>
    <property type="project" value="EnsemblFungi"/>
</dbReference>
<organism evidence="6 7">
    <name type="scientific">Aspergillus terreus (strain NIH 2624 / FGSC A1156)</name>
    <dbReference type="NCBI Taxonomy" id="341663"/>
    <lineage>
        <taxon>Eukaryota</taxon>
        <taxon>Fungi</taxon>
        <taxon>Dikarya</taxon>
        <taxon>Ascomycota</taxon>
        <taxon>Pezizomycotina</taxon>
        <taxon>Eurotiomycetes</taxon>
        <taxon>Eurotiomycetidae</taxon>
        <taxon>Eurotiales</taxon>
        <taxon>Aspergillaceae</taxon>
        <taxon>Aspergillus</taxon>
        <taxon>Aspergillus subgen. Circumdati</taxon>
    </lineage>
</organism>
<dbReference type="GO" id="GO:0051083">
    <property type="term" value="P:'de novo' cotranslational protein folding"/>
    <property type="evidence" value="ECO:0007669"/>
    <property type="project" value="EnsemblFungi"/>
</dbReference>
<dbReference type="PROSITE" id="PS50076">
    <property type="entry name" value="DNAJ_2"/>
    <property type="match status" value="1"/>
</dbReference>
<feature type="region of interest" description="Disordered" evidence="4">
    <location>
        <begin position="53"/>
        <end position="85"/>
    </location>
</feature>
<dbReference type="OrthoDB" id="1690618at2759"/>
<sequence length="549" mass="62491">MASAQVVNVTLPALPQGWSAEKDFKAVGTLTGATQRNLEPVGPHFLAHARRKRHARTFSEDERIQAQQNVTKTEEDDDDNISEPEDPMMLAREAKDWKSQDHYAVLGLSKLRWRATPEQIKRAHRKKVLRHHPDKKAALGDRDENDNFFKCIQIATELLLDPVRRRQFDSVDETCDVEPPTKKEVQKGDFFKLWRPVFESEARFSRVQPVPQLGDENSSFEEVDNFYNFWYSFDSWRTFEYLDEDVPDDNESRDQKRHVEKKNANARRKRKTEDTARLRRLVDDCAAMDERIKKFRKAARADKDKKRLEKEAEAKRLAEEKEKARLEEEQRKKEAEEAAKADREKAKKAKEAAKNAAKKNKRVLKGSVKDVNYFADGEPSAAQVDGVLTDVDLIISKIDSEELAALAERLGAAGKDAAAVKNVVLMDYDMFYVHFLSFEAYISVSCLPPFQWVLHEVHGWSEWAVGPASPRLGVEFFVGCSCSDSIVIGSTSVSVVWIMILMCNQMPAFLPVPCSGSHPTELIVYGWTAIPLPLDGTYHGKRNLQPGAV</sequence>
<dbReference type="GO" id="GO:0101031">
    <property type="term" value="C:protein folding chaperone complex"/>
    <property type="evidence" value="ECO:0007669"/>
    <property type="project" value="EnsemblFungi"/>
</dbReference>
<dbReference type="GeneID" id="4317042"/>
<keyword evidence="2" id="KW-0963">Cytoplasm</keyword>
<dbReference type="EMBL" id="CH476596">
    <property type="protein sequence ID" value="EAU37137.1"/>
    <property type="molecule type" value="Genomic_DNA"/>
</dbReference>
<dbReference type="Pfam" id="PF00226">
    <property type="entry name" value="DnaJ"/>
    <property type="match status" value="1"/>
</dbReference>
<dbReference type="AlphaFoldDB" id="Q0CVV9"/>
<dbReference type="InterPro" id="IPR001623">
    <property type="entry name" value="DnaJ_domain"/>
</dbReference>
<gene>
    <name evidence="6" type="ORF">ATEG_02175</name>
</gene>
<dbReference type="Pfam" id="PF21884">
    <property type="entry name" value="ZUO1-like_ZHD"/>
    <property type="match status" value="1"/>
</dbReference>
<dbReference type="GO" id="GO:0003713">
    <property type="term" value="F:transcription coactivator activity"/>
    <property type="evidence" value="ECO:0007669"/>
    <property type="project" value="EnsemblFungi"/>
</dbReference>
<dbReference type="Gene3D" id="1.10.8.840">
    <property type="entry name" value="Ribosome-associated complex head domain"/>
    <property type="match status" value="1"/>
</dbReference>
<feature type="compositionally biased region" description="Acidic residues" evidence="4">
    <location>
        <begin position="74"/>
        <end position="85"/>
    </location>
</feature>
<dbReference type="GO" id="GO:0035556">
    <property type="term" value="P:intracellular signal transduction"/>
    <property type="evidence" value="ECO:0007669"/>
    <property type="project" value="EnsemblFungi"/>
</dbReference>
<dbReference type="InterPro" id="IPR054076">
    <property type="entry name" value="ZUO1-like_ZHD"/>
</dbReference>
<feature type="region of interest" description="Disordered" evidence="4">
    <location>
        <begin position="247"/>
        <end position="273"/>
    </location>
</feature>
<dbReference type="Pfam" id="PF16717">
    <property type="entry name" value="RAC_head"/>
    <property type="match status" value="1"/>
</dbReference>
<evidence type="ECO:0000256" key="4">
    <source>
        <dbReference type="SAM" id="MobiDB-lite"/>
    </source>
</evidence>
<reference evidence="7" key="1">
    <citation type="submission" date="2005-09" db="EMBL/GenBank/DDBJ databases">
        <title>Annotation of the Aspergillus terreus NIH2624 genome.</title>
        <authorList>
            <person name="Birren B.W."/>
            <person name="Lander E.S."/>
            <person name="Galagan J.E."/>
            <person name="Nusbaum C."/>
            <person name="Devon K."/>
            <person name="Henn M."/>
            <person name="Ma L.-J."/>
            <person name="Jaffe D.B."/>
            <person name="Butler J."/>
            <person name="Alvarez P."/>
            <person name="Gnerre S."/>
            <person name="Grabherr M."/>
            <person name="Kleber M."/>
            <person name="Mauceli E.W."/>
            <person name="Brockman W."/>
            <person name="Rounsley S."/>
            <person name="Young S.K."/>
            <person name="LaButti K."/>
            <person name="Pushparaj V."/>
            <person name="DeCaprio D."/>
            <person name="Crawford M."/>
            <person name="Koehrsen M."/>
            <person name="Engels R."/>
            <person name="Montgomery P."/>
            <person name="Pearson M."/>
            <person name="Howarth C."/>
            <person name="Larson L."/>
            <person name="Luoma S."/>
            <person name="White J."/>
            <person name="Alvarado L."/>
            <person name="Kodira C.D."/>
            <person name="Zeng Q."/>
            <person name="Oleary S."/>
            <person name="Yandava C."/>
            <person name="Denning D.W."/>
            <person name="Nierman W.C."/>
            <person name="Milne T."/>
            <person name="Madden K."/>
        </authorList>
    </citation>
    <scope>NUCLEOTIDE SEQUENCE [LARGE SCALE GENOMIC DNA]</scope>
    <source>
        <strain evidence="7">NIH 2624 / FGSC A1156</strain>
    </source>
</reference>
<dbReference type="PROSITE" id="PS00636">
    <property type="entry name" value="DNAJ_1"/>
    <property type="match status" value="1"/>
</dbReference>
<evidence type="ECO:0000256" key="3">
    <source>
        <dbReference type="ARBA" id="ARBA00023186"/>
    </source>
</evidence>
<dbReference type="GO" id="GO:0005829">
    <property type="term" value="C:cytosol"/>
    <property type="evidence" value="ECO:0007669"/>
    <property type="project" value="EnsemblFungi"/>
</dbReference>
<comment type="subcellular location">
    <subcellularLocation>
        <location evidence="1">Cytoplasm</location>
    </subcellularLocation>
</comment>
<dbReference type="STRING" id="341663.Q0CVV9"/>
<dbReference type="Pfam" id="PF26185">
    <property type="entry name" value="Zuotin_N"/>
    <property type="match status" value="1"/>
</dbReference>
<dbReference type="InterPro" id="IPR036869">
    <property type="entry name" value="J_dom_sf"/>
</dbReference>
<dbReference type="eggNOG" id="KOG0724">
    <property type="taxonomic scope" value="Eukaryota"/>
</dbReference>
<feature type="compositionally biased region" description="Basic and acidic residues" evidence="4">
    <location>
        <begin position="314"/>
        <end position="353"/>
    </location>
</feature>
<evidence type="ECO:0000256" key="2">
    <source>
        <dbReference type="ARBA" id="ARBA00022490"/>
    </source>
</evidence>
<dbReference type="PANTHER" id="PTHR43999">
    <property type="entry name" value="DNAJ HOMOLOG SUBFAMILY C MEMBER 2"/>
    <property type="match status" value="1"/>
</dbReference>
<protein>
    <recommendedName>
        <fullName evidence="5">J domain-containing protein</fullName>
    </recommendedName>
</protein>
<feature type="domain" description="J" evidence="5">
    <location>
        <begin position="101"/>
        <end position="172"/>
    </location>
</feature>
<dbReference type="InterPro" id="IPR044634">
    <property type="entry name" value="Zuotin/DnaJC2"/>
</dbReference>
<evidence type="ECO:0000259" key="5">
    <source>
        <dbReference type="PROSITE" id="PS50076"/>
    </source>
</evidence>
<dbReference type="Proteomes" id="UP000007963">
    <property type="component" value="Unassembled WGS sequence"/>
</dbReference>
<dbReference type="CDD" id="cd06257">
    <property type="entry name" value="DnaJ"/>
    <property type="match status" value="1"/>
</dbReference>
<dbReference type="GO" id="GO:0006450">
    <property type="term" value="P:regulation of translational fidelity"/>
    <property type="evidence" value="ECO:0007669"/>
    <property type="project" value="EnsemblFungi"/>
</dbReference>
<dbReference type="RefSeq" id="XP_001211353.1">
    <property type="nucleotide sequence ID" value="XM_001211353.1"/>
</dbReference>
<dbReference type="CDD" id="cd23953">
    <property type="entry name" value="zuotin_NTD"/>
    <property type="match status" value="1"/>
</dbReference>
<dbReference type="OMA" id="RNHTWSE"/>
<dbReference type="InterPro" id="IPR018253">
    <property type="entry name" value="DnaJ_domain_CS"/>
</dbReference>
<dbReference type="GO" id="GO:0030544">
    <property type="term" value="F:Hsp70 protein binding"/>
    <property type="evidence" value="ECO:0007669"/>
    <property type="project" value="InterPro"/>
</dbReference>
<dbReference type="InterPro" id="IPR042569">
    <property type="entry name" value="RAC_head_sf"/>
</dbReference>
<evidence type="ECO:0000313" key="7">
    <source>
        <dbReference type="Proteomes" id="UP000007963"/>
    </source>
</evidence>
<feature type="region of interest" description="Disordered" evidence="4">
    <location>
        <begin position="314"/>
        <end position="359"/>
    </location>
</feature>
<dbReference type="GO" id="GO:0005730">
    <property type="term" value="C:nucleolus"/>
    <property type="evidence" value="ECO:0007669"/>
    <property type="project" value="EnsemblFungi"/>
</dbReference>
<dbReference type="SUPFAM" id="SSF46565">
    <property type="entry name" value="Chaperone J-domain"/>
    <property type="match status" value="1"/>
</dbReference>
<name>Q0CVV9_ASPTN</name>
<evidence type="ECO:0000256" key="1">
    <source>
        <dbReference type="ARBA" id="ARBA00004496"/>
    </source>
</evidence>
<dbReference type="InterPro" id="IPR058871">
    <property type="entry name" value="Zuotin_N"/>
</dbReference>
<dbReference type="GO" id="GO:0005840">
    <property type="term" value="C:ribosome"/>
    <property type="evidence" value="ECO:0007669"/>
    <property type="project" value="EnsemblFungi"/>
</dbReference>
<dbReference type="GO" id="GO:0043022">
    <property type="term" value="F:ribosome binding"/>
    <property type="evidence" value="ECO:0007669"/>
    <property type="project" value="EnsemblFungi"/>
</dbReference>
<keyword evidence="3" id="KW-0143">Chaperone</keyword>
<dbReference type="PANTHER" id="PTHR43999:SF1">
    <property type="entry name" value="DNAJ HOMOLOG SUBFAMILY C MEMBER 2"/>
    <property type="match status" value="1"/>
</dbReference>
<dbReference type="GO" id="GO:0006364">
    <property type="term" value="P:rRNA processing"/>
    <property type="evidence" value="ECO:0007669"/>
    <property type="project" value="EnsemblFungi"/>
</dbReference>
<accession>Q0CVV9</accession>
<dbReference type="Gene3D" id="1.10.287.110">
    <property type="entry name" value="DnaJ domain"/>
    <property type="match status" value="1"/>
</dbReference>
<dbReference type="HOGENOM" id="CLU_019916_1_1_1"/>
<dbReference type="GO" id="GO:0000054">
    <property type="term" value="P:ribosomal subunit export from nucleus"/>
    <property type="evidence" value="ECO:0007669"/>
    <property type="project" value="EnsemblFungi"/>
</dbReference>
<dbReference type="VEuPathDB" id="FungiDB:ATEG_02175"/>